<gene>
    <name evidence="2" type="primary">LOC141418868</name>
</gene>
<reference evidence="2" key="1">
    <citation type="submission" date="2025-08" db="UniProtKB">
        <authorList>
            <consortium name="RefSeq"/>
        </authorList>
    </citation>
    <scope>IDENTIFICATION</scope>
</reference>
<proteinExistence type="predicted"/>
<protein>
    <submittedName>
        <fullName evidence="2">Zinc finger protein 717-like</fullName>
    </submittedName>
</protein>
<accession>A0AC58LJ81</accession>
<evidence type="ECO:0000313" key="1">
    <source>
        <dbReference type="Proteomes" id="UP001732720"/>
    </source>
</evidence>
<name>A0AC58LJ81_CASCN</name>
<dbReference type="RefSeq" id="XP_073917174.1">
    <property type="nucleotide sequence ID" value="XM_074061073.1"/>
</dbReference>
<evidence type="ECO:0000313" key="2">
    <source>
        <dbReference type="RefSeq" id="XP_073917174.1"/>
    </source>
</evidence>
<sequence length="189" mass="21743">MLETYSSLVSLDIQKVDVSEESQDRHLWQDESTTNNTPTYERVILGHTFCLSSSHVSNLIANNAVSLGVKPKELNVYQNTYLSSMPEGVYAGEKPYQYNQYGKCFVQKSHLTNHEKTHTGEKPYKCSYCGKTFLWMSRLIQQEMIHTGEKPYQCSQCVKSFCQKSNLTTHEIIYIGKKALSVYSMWKNL</sequence>
<dbReference type="Proteomes" id="UP001732720">
    <property type="component" value="Chromosome 18"/>
</dbReference>
<organism evidence="1 2">
    <name type="scientific">Castor canadensis</name>
    <name type="common">American beaver</name>
    <dbReference type="NCBI Taxonomy" id="51338"/>
    <lineage>
        <taxon>Eukaryota</taxon>
        <taxon>Metazoa</taxon>
        <taxon>Chordata</taxon>
        <taxon>Craniata</taxon>
        <taxon>Vertebrata</taxon>
        <taxon>Euteleostomi</taxon>
        <taxon>Mammalia</taxon>
        <taxon>Eutheria</taxon>
        <taxon>Euarchontoglires</taxon>
        <taxon>Glires</taxon>
        <taxon>Rodentia</taxon>
        <taxon>Castorimorpha</taxon>
        <taxon>Castoridae</taxon>
        <taxon>Castor</taxon>
    </lineage>
</organism>
<keyword evidence="1" id="KW-1185">Reference proteome</keyword>